<gene>
    <name evidence="1" type="ORF">CRV08_14085</name>
</gene>
<comment type="caution">
    <text evidence="1">The sequence shown here is derived from an EMBL/GenBank/DDBJ whole genome shotgun (WGS) entry which is preliminary data.</text>
</comment>
<proteinExistence type="predicted"/>
<name>A0A4Q0YAN3_9BACT</name>
<dbReference type="InterPro" id="IPR000671">
    <property type="entry name" value="Peptidase_A31"/>
</dbReference>
<dbReference type="GO" id="GO:0008047">
    <property type="term" value="F:enzyme activator activity"/>
    <property type="evidence" value="ECO:0007669"/>
    <property type="project" value="InterPro"/>
</dbReference>
<dbReference type="NCBIfam" id="TIGR00072">
    <property type="entry name" value="hydrog_prot"/>
    <property type="match status" value="1"/>
</dbReference>
<evidence type="ECO:0000313" key="2">
    <source>
        <dbReference type="Proteomes" id="UP000290172"/>
    </source>
</evidence>
<dbReference type="EMBL" id="PDKJ01000019">
    <property type="protein sequence ID" value="RXJ65871.1"/>
    <property type="molecule type" value="Genomic_DNA"/>
</dbReference>
<dbReference type="Gene3D" id="3.40.50.1450">
    <property type="entry name" value="HybD-like"/>
    <property type="match status" value="1"/>
</dbReference>
<evidence type="ECO:0008006" key="3">
    <source>
        <dbReference type="Google" id="ProtNLM"/>
    </source>
</evidence>
<evidence type="ECO:0000313" key="1">
    <source>
        <dbReference type="EMBL" id="RXJ65871.1"/>
    </source>
</evidence>
<dbReference type="GO" id="GO:0004175">
    <property type="term" value="F:endopeptidase activity"/>
    <property type="evidence" value="ECO:0007669"/>
    <property type="project" value="TreeGrafter"/>
</dbReference>
<organism evidence="1 2">
    <name type="scientific">Halarcobacter ebronensis</name>
    <dbReference type="NCBI Taxonomy" id="1462615"/>
    <lineage>
        <taxon>Bacteria</taxon>
        <taxon>Pseudomonadati</taxon>
        <taxon>Campylobacterota</taxon>
        <taxon>Epsilonproteobacteria</taxon>
        <taxon>Campylobacterales</taxon>
        <taxon>Arcobacteraceae</taxon>
        <taxon>Halarcobacter</taxon>
    </lineage>
</organism>
<dbReference type="PANTHER" id="PTHR30302">
    <property type="entry name" value="HYDROGENASE 1 MATURATION PROTEASE"/>
    <property type="match status" value="1"/>
</dbReference>
<protein>
    <recommendedName>
        <fullName evidence="3">Hydrogenase maturation protease</fullName>
    </recommendedName>
</protein>
<dbReference type="RefSeq" id="WP_128983227.1">
    <property type="nucleotide sequence ID" value="NZ_PDKJ01000019.1"/>
</dbReference>
<dbReference type="SUPFAM" id="SSF53163">
    <property type="entry name" value="HybD-like"/>
    <property type="match status" value="1"/>
</dbReference>
<dbReference type="InterPro" id="IPR023430">
    <property type="entry name" value="Pept_HybD-like_dom_sf"/>
</dbReference>
<dbReference type="GO" id="GO:0016485">
    <property type="term" value="P:protein processing"/>
    <property type="evidence" value="ECO:0007669"/>
    <property type="project" value="TreeGrafter"/>
</dbReference>
<dbReference type="PANTHER" id="PTHR30302:SF5">
    <property type="entry name" value="SLR1876 PROTEIN"/>
    <property type="match status" value="1"/>
</dbReference>
<accession>A0A4Q0YAN3</accession>
<dbReference type="Proteomes" id="UP000290172">
    <property type="component" value="Unassembled WGS sequence"/>
</dbReference>
<dbReference type="AlphaFoldDB" id="A0A4Q0YAN3"/>
<reference evidence="1 2" key="1">
    <citation type="submission" date="2017-10" db="EMBL/GenBank/DDBJ databases">
        <title>Genomics of the genus Arcobacter.</title>
        <authorList>
            <person name="Perez-Cataluna A."/>
            <person name="Figueras M.J."/>
        </authorList>
    </citation>
    <scope>NUCLEOTIDE SEQUENCE [LARGE SCALE GENOMIC DNA]</scope>
    <source>
        <strain evidence="1 2">CECT 8993</strain>
    </source>
</reference>
<sequence>MQIIVGFGNKLRGEDAFGVDVISKLQKLNLPSVKLISTFQLTPELSLELQEATQIIFIDAAYCEQEKYRLGCIIEERNKSLLSHHISIKTMMAILENLYEITPNFEVFSMLTNSFDKITNEEEYEKCLDKVVIFIEEQLSKLNC</sequence>